<keyword evidence="5" id="KW-1185">Reference proteome</keyword>
<dbReference type="EMBL" id="JAAPAO010000420">
    <property type="protein sequence ID" value="KAF4660249.1"/>
    <property type="molecule type" value="Genomic_DNA"/>
</dbReference>
<dbReference type="SMART" id="SM00212">
    <property type="entry name" value="UBCc"/>
    <property type="match status" value="1"/>
</dbReference>
<dbReference type="Pfam" id="PF00179">
    <property type="entry name" value="UQ_con"/>
    <property type="match status" value="1"/>
</dbReference>
<organism evidence="4 5">
    <name type="scientific">Perkinsus chesapeaki</name>
    <name type="common">Clam parasite</name>
    <name type="synonym">Perkinsus andrewsi</name>
    <dbReference type="NCBI Taxonomy" id="330153"/>
    <lineage>
        <taxon>Eukaryota</taxon>
        <taxon>Sar</taxon>
        <taxon>Alveolata</taxon>
        <taxon>Perkinsozoa</taxon>
        <taxon>Perkinsea</taxon>
        <taxon>Perkinsida</taxon>
        <taxon>Perkinsidae</taxon>
        <taxon>Perkinsus</taxon>
    </lineage>
</organism>
<protein>
    <submittedName>
        <fullName evidence="4">Ubiquitin-conjugating enzyme E2 Ze</fullName>
    </submittedName>
</protein>
<evidence type="ECO:0000256" key="2">
    <source>
        <dbReference type="ARBA" id="ARBA00022786"/>
    </source>
</evidence>
<dbReference type="AlphaFoldDB" id="A0A7J6LLV1"/>
<sequence>MRRKWCDIMKFVGEVVKVGNFPLPDALWHKITRCATGPLVLLVQTTTWMNNDIFDSIASFIKSAVERKALVPSFGTVVGENKSVVEYLRLVHTDSLKNKITLLVDAVDRRWSNWSVTSEGDYIRALEGYKLKSSTTLTSTHAFKNNSTVTSPAVTKRMQHEIRDLTRHLPIHPESSIYVVYDDKRSDLLKAMITGPVGTPYANGCFVFDIHVSSTYPNAPPKVKFMTTGGGKIRFNPNLYANGKVCLSLLGTWRGPGWKAKESNIRQVLLSIQGLVLVPHPYFNEPGFEGSMNTSQGSRASETYNQSIRSHCLRTAILNMMRKPPVGLEEVVRLHFQYRADQILYQLEEWEASADAGHKPAVSKTSSELRPLLEAARRQRVDIPPEVIDLDDD</sequence>
<dbReference type="InterPro" id="IPR000608">
    <property type="entry name" value="UBC"/>
</dbReference>
<evidence type="ECO:0000313" key="5">
    <source>
        <dbReference type="Proteomes" id="UP000591131"/>
    </source>
</evidence>
<dbReference type="CDD" id="cd23810">
    <property type="entry name" value="UBCc_BIRC6"/>
    <property type="match status" value="1"/>
</dbReference>
<name>A0A7J6LLV1_PERCH</name>
<keyword evidence="1" id="KW-0808">Transferase</keyword>
<evidence type="ECO:0000256" key="1">
    <source>
        <dbReference type="ARBA" id="ARBA00022679"/>
    </source>
</evidence>
<evidence type="ECO:0000313" key="4">
    <source>
        <dbReference type="EMBL" id="KAF4660249.1"/>
    </source>
</evidence>
<feature type="domain" description="UBC core" evidence="3">
    <location>
        <begin position="153"/>
        <end position="317"/>
    </location>
</feature>
<dbReference type="SUPFAM" id="SSF54495">
    <property type="entry name" value="UBC-like"/>
    <property type="match status" value="1"/>
</dbReference>
<dbReference type="InterPro" id="IPR016135">
    <property type="entry name" value="UBQ-conjugating_enzyme/RWD"/>
</dbReference>
<proteinExistence type="predicted"/>
<dbReference type="Gene3D" id="3.10.110.10">
    <property type="entry name" value="Ubiquitin Conjugating Enzyme"/>
    <property type="match status" value="1"/>
</dbReference>
<dbReference type="PROSITE" id="PS50127">
    <property type="entry name" value="UBC_2"/>
    <property type="match status" value="1"/>
</dbReference>
<dbReference type="PANTHER" id="PTHR46116">
    <property type="entry name" value="(E3-INDEPENDENT) E2 UBIQUITIN-CONJUGATING ENZYME"/>
    <property type="match status" value="1"/>
</dbReference>
<dbReference type="PANTHER" id="PTHR46116:SF39">
    <property type="entry name" value="BACULOVIRAL IAP REPEAT-CONTAINING PROTEIN 6"/>
    <property type="match status" value="1"/>
</dbReference>
<dbReference type="OrthoDB" id="47801at2759"/>
<reference evidence="4 5" key="1">
    <citation type="submission" date="2020-04" db="EMBL/GenBank/DDBJ databases">
        <title>Perkinsus chesapeaki whole genome sequence.</title>
        <authorList>
            <person name="Bogema D.R."/>
        </authorList>
    </citation>
    <scope>NUCLEOTIDE SEQUENCE [LARGE SCALE GENOMIC DNA]</scope>
    <source>
        <strain evidence="4">ATCC PRA-425</strain>
    </source>
</reference>
<gene>
    <name evidence="4" type="primary">UBE2Z_2</name>
    <name evidence="4" type="ORF">FOL47_007248</name>
</gene>
<evidence type="ECO:0000259" key="3">
    <source>
        <dbReference type="PROSITE" id="PS50127"/>
    </source>
</evidence>
<dbReference type="GO" id="GO:0016740">
    <property type="term" value="F:transferase activity"/>
    <property type="evidence" value="ECO:0007669"/>
    <property type="project" value="UniProtKB-KW"/>
</dbReference>
<dbReference type="Proteomes" id="UP000591131">
    <property type="component" value="Unassembled WGS sequence"/>
</dbReference>
<accession>A0A7J6LLV1</accession>
<keyword evidence="2" id="KW-0833">Ubl conjugation pathway</keyword>
<comment type="caution">
    <text evidence="4">The sequence shown here is derived from an EMBL/GenBank/DDBJ whole genome shotgun (WGS) entry which is preliminary data.</text>
</comment>